<feature type="transmembrane region" description="Helical" evidence="1">
    <location>
        <begin position="134"/>
        <end position="155"/>
    </location>
</feature>
<keyword evidence="1" id="KW-0812">Transmembrane</keyword>
<feature type="transmembrane region" description="Helical" evidence="1">
    <location>
        <begin position="79"/>
        <end position="105"/>
    </location>
</feature>
<name>A0A6N7EI68_9MICO</name>
<evidence type="ECO:0000313" key="2">
    <source>
        <dbReference type="EMBL" id="MPV37829.1"/>
    </source>
</evidence>
<keyword evidence="1" id="KW-0472">Membrane</keyword>
<evidence type="ECO:0000256" key="1">
    <source>
        <dbReference type="SAM" id="Phobius"/>
    </source>
</evidence>
<keyword evidence="1" id="KW-1133">Transmembrane helix</keyword>
<gene>
    <name evidence="2" type="ORF">GB881_12390</name>
</gene>
<proteinExistence type="predicted"/>
<reference evidence="2 3" key="1">
    <citation type="submission" date="2019-10" db="EMBL/GenBank/DDBJ databases">
        <title>Georgenia wutianyii sp. nov. and Georgenia yuyongxinii sp. nov. isolated from plateau pika (Ochotona curzoniae) in the Qinghai-Tibet plateau of China.</title>
        <authorList>
            <person name="Tian Z."/>
        </authorList>
    </citation>
    <scope>NUCLEOTIDE SEQUENCE [LARGE SCALE GENOMIC DNA]</scope>
    <source>
        <strain evidence="2 3">JCM 19765</strain>
    </source>
</reference>
<dbReference type="EMBL" id="WHPC01000051">
    <property type="protein sequence ID" value="MPV37829.1"/>
    <property type="molecule type" value="Genomic_DNA"/>
</dbReference>
<comment type="caution">
    <text evidence="2">The sequence shown here is derived from an EMBL/GenBank/DDBJ whole genome shotgun (WGS) entry which is preliminary data.</text>
</comment>
<dbReference type="AlphaFoldDB" id="A0A6N7EI68"/>
<dbReference type="RefSeq" id="WP_152194728.1">
    <property type="nucleotide sequence ID" value="NZ_VUKD01000002.1"/>
</dbReference>
<sequence length="172" mass="18738">MNRLPVRDVVRREAFLARLSLWLDDYPAREQKSLLAQLRGELDLAAADSSMRSAVSAMGSPRELAREYRATLPAGRPRWAAGGFWVSIGLIVWLVLFVTFVAALLQVAAAGGPDGVTAQLLWAEVTAVDTPEEISLVVSGTWVGLALLAVVFLVGSRAWRVLRRRDRADAAV</sequence>
<keyword evidence="3" id="KW-1185">Reference proteome</keyword>
<organism evidence="2 3">
    <name type="scientific">Georgenia subflava</name>
    <dbReference type="NCBI Taxonomy" id="1622177"/>
    <lineage>
        <taxon>Bacteria</taxon>
        <taxon>Bacillati</taxon>
        <taxon>Actinomycetota</taxon>
        <taxon>Actinomycetes</taxon>
        <taxon>Micrococcales</taxon>
        <taxon>Bogoriellaceae</taxon>
        <taxon>Georgenia</taxon>
    </lineage>
</organism>
<dbReference type="Proteomes" id="UP000437709">
    <property type="component" value="Unassembled WGS sequence"/>
</dbReference>
<evidence type="ECO:0000313" key="3">
    <source>
        <dbReference type="Proteomes" id="UP000437709"/>
    </source>
</evidence>
<dbReference type="OrthoDB" id="4828592at2"/>
<evidence type="ECO:0008006" key="4">
    <source>
        <dbReference type="Google" id="ProtNLM"/>
    </source>
</evidence>
<protein>
    <recommendedName>
        <fullName evidence="4">DUF1700 domain-containing protein</fullName>
    </recommendedName>
</protein>
<accession>A0A6N7EI68</accession>
<dbReference type="Pfam" id="PF22564">
    <property type="entry name" value="HAAS"/>
    <property type="match status" value="1"/>
</dbReference>